<comment type="caution">
    <text evidence="2">The sequence shown here is derived from an EMBL/GenBank/DDBJ whole genome shotgun (WGS) entry which is preliminary data.</text>
</comment>
<dbReference type="AlphaFoldDB" id="A0A1J4V8X4"/>
<evidence type="ECO:0000313" key="2">
    <source>
        <dbReference type="EMBL" id="OIO31729.1"/>
    </source>
</evidence>
<protein>
    <submittedName>
        <fullName evidence="2">Uncharacterized protein</fullName>
    </submittedName>
</protein>
<name>A0A1J4V8X4_9BACT</name>
<feature type="transmembrane region" description="Helical" evidence="1">
    <location>
        <begin position="12"/>
        <end position="33"/>
    </location>
</feature>
<dbReference type="Proteomes" id="UP000183206">
    <property type="component" value="Unassembled WGS sequence"/>
</dbReference>
<keyword evidence="1" id="KW-1133">Transmembrane helix</keyword>
<gene>
    <name evidence="2" type="ORF">AUJ44_03965</name>
</gene>
<reference evidence="2 3" key="1">
    <citation type="journal article" date="2016" name="Environ. Microbiol.">
        <title>Genomic resolution of a cold subsurface aquifer community provides metabolic insights for novel microbes adapted to high CO concentrations.</title>
        <authorList>
            <person name="Probst A.J."/>
            <person name="Castelle C.J."/>
            <person name="Singh A."/>
            <person name="Brown C.T."/>
            <person name="Anantharaman K."/>
            <person name="Sharon I."/>
            <person name="Hug L.A."/>
            <person name="Burstein D."/>
            <person name="Emerson J.B."/>
            <person name="Thomas B.C."/>
            <person name="Banfield J.F."/>
        </authorList>
    </citation>
    <scope>NUCLEOTIDE SEQUENCE [LARGE SCALE GENOMIC DNA]</scope>
    <source>
        <strain evidence="2">CG1_02_47_685</strain>
    </source>
</reference>
<keyword evidence="1" id="KW-0812">Transmembrane</keyword>
<proteinExistence type="predicted"/>
<evidence type="ECO:0000256" key="1">
    <source>
        <dbReference type="SAM" id="Phobius"/>
    </source>
</evidence>
<feature type="transmembrane region" description="Helical" evidence="1">
    <location>
        <begin position="39"/>
        <end position="60"/>
    </location>
</feature>
<sequence length="63" mass="7561">MKTFKARTFTWLETGLVKVCFLSVGILLGLYFYDYFVSLIMLWWFLFIFTATYCIIRLSVIEQ</sequence>
<keyword evidence="1" id="KW-0472">Membrane</keyword>
<evidence type="ECO:0000313" key="3">
    <source>
        <dbReference type="Proteomes" id="UP000183206"/>
    </source>
</evidence>
<organism evidence="2 3">
    <name type="scientific">Candidatus Nomurabacteria bacterium CG1_02_47_685</name>
    <dbReference type="NCBI Taxonomy" id="1805282"/>
    <lineage>
        <taxon>Bacteria</taxon>
        <taxon>Candidatus Nomuraibacteriota</taxon>
    </lineage>
</organism>
<dbReference type="EMBL" id="MNVO01000057">
    <property type="protein sequence ID" value="OIO31729.1"/>
    <property type="molecule type" value="Genomic_DNA"/>
</dbReference>
<accession>A0A1J4V8X4</accession>